<dbReference type="Pfam" id="PF00589">
    <property type="entry name" value="Phage_integrase"/>
    <property type="match status" value="1"/>
</dbReference>
<dbReference type="Proteomes" id="UP000076268">
    <property type="component" value="Unassembled WGS sequence"/>
</dbReference>
<proteinExistence type="inferred from homology"/>
<dbReference type="PANTHER" id="PTHR30349">
    <property type="entry name" value="PHAGE INTEGRASE-RELATED"/>
    <property type="match status" value="1"/>
</dbReference>
<dbReference type="Gene3D" id="1.10.150.130">
    <property type="match status" value="1"/>
</dbReference>
<keyword evidence="8" id="KW-1185">Reference proteome</keyword>
<dbReference type="GO" id="GO:0015074">
    <property type="term" value="P:DNA integration"/>
    <property type="evidence" value="ECO:0007669"/>
    <property type="project" value="UniProtKB-KW"/>
</dbReference>
<dbReference type="InterPro" id="IPR010998">
    <property type="entry name" value="Integrase_recombinase_N"/>
</dbReference>
<reference evidence="7 8" key="1">
    <citation type="submission" date="2016-02" db="EMBL/GenBank/DDBJ databases">
        <title>Anaerosporomusa subterraneum gen. nov., sp. nov., a spore-forming obligate anaerobe isolated from saprolite.</title>
        <authorList>
            <person name="Choi J.K."/>
            <person name="Shah M."/>
            <person name="Yee N."/>
        </authorList>
    </citation>
    <scope>NUCLEOTIDE SEQUENCE [LARGE SCALE GENOMIC DNA]</scope>
    <source>
        <strain evidence="7 8">RU4</strain>
    </source>
</reference>
<evidence type="ECO:0000256" key="5">
    <source>
        <dbReference type="SAM" id="Coils"/>
    </source>
</evidence>
<evidence type="ECO:0000313" key="8">
    <source>
        <dbReference type="Proteomes" id="UP000076268"/>
    </source>
</evidence>
<evidence type="ECO:0000256" key="1">
    <source>
        <dbReference type="ARBA" id="ARBA00008857"/>
    </source>
</evidence>
<dbReference type="Pfam" id="PF14659">
    <property type="entry name" value="Phage_int_SAM_3"/>
    <property type="match status" value="1"/>
</dbReference>
<accession>A0A154BMV3</accession>
<dbReference type="AlphaFoldDB" id="A0A154BMV3"/>
<sequence>MAKGTRKGHGEGTTYHCKDGYWRGQITIGRDHEGKQKRKTFSAKSQKEVIALMKEFQYKQSRGELPKTNMINLGDWMISWLENYKKPNLRQTTYENYETIIKTHILKSQISKAQIQKLTTDQIQKFMAAKAEKGKTVAVKEEVQENGQTVIKVKHIEGPLSHRTVNFVHFLIQAALEQALKNNIIVKNVASLCEKYKQDKQEVKPLTKEGATSLLQTLKNHRMYAAILLDLMTGLRRGELLALRWSNVDLERGSITITENLVRVKGGSKTHKPKTKSSIRTIQIPERVKEALKIHKAQQDAEKAKVEEKLKENKDDQIEPYEDNDMVFCQPNGKKIQPRNFQRMFEGWASKAGLPKGTRLHDLRHTFVTNMFALGVDIKTVQSYTGHSDTRTLLDTYAHVIPESQKSAAKKMNDILPEI</sequence>
<dbReference type="SUPFAM" id="SSF56349">
    <property type="entry name" value="DNA breaking-rejoining enzymes"/>
    <property type="match status" value="1"/>
</dbReference>
<keyword evidence="4" id="KW-0233">DNA recombination</keyword>
<dbReference type="OrthoDB" id="9769726at2"/>
<comment type="caution">
    <text evidence="7">The sequence shown here is derived from an EMBL/GenBank/DDBJ whole genome shotgun (WGS) entry which is preliminary data.</text>
</comment>
<evidence type="ECO:0000256" key="4">
    <source>
        <dbReference type="ARBA" id="ARBA00023172"/>
    </source>
</evidence>
<comment type="similarity">
    <text evidence="1">Belongs to the 'phage' integrase family.</text>
</comment>
<evidence type="ECO:0000256" key="3">
    <source>
        <dbReference type="ARBA" id="ARBA00023125"/>
    </source>
</evidence>
<evidence type="ECO:0000259" key="6">
    <source>
        <dbReference type="PROSITE" id="PS51898"/>
    </source>
</evidence>
<organism evidence="7 8">
    <name type="scientific">Anaerosporomusa subterranea</name>
    <dbReference type="NCBI Taxonomy" id="1794912"/>
    <lineage>
        <taxon>Bacteria</taxon>
        <taxon>Bacillati</taxon>
        <taxon>Bacillota</taxon>
        <taxon>Negativicutes</taxon>
        <taxon>Acetonemataceae</taxon>
        <taxon>Anaerosporomusa</taxon>
    </lineage>
</organism>
<gene>
    <name evidence="7" type="ORF">AXX12_18580</name>
</gene>
<dbReference type="STRING" id="1794912.AXX12_18580"/>
<dbReference type="InterPro" id="IPR002104">
    <property type="entry name" value="Integrase_catalytic"/>
</dbReference>
<dbReference type="PROSITE" id="PS51898">
    <property type="entry name" value="TYR_RECOMBINASE"/>
    <property type="match status" value="1"/>
</dbReference>
<protein>
    <recommendedName>
        <fullName evidence="6">Tyr recombinase domain-containing protein</fullName>
    </recommendedName>
</protein>
<evidence type="ECO:0000256" key="2">
    <source>
        <dbReference type="ARBA" id="ARBA00022908"/>
    </source>
</evidence>
<evidence type="ECO:0000313" key="7">
    <source>
        <dbReference type="EMBL" id="KYZ74848.1"/>
    </source>
</evidence>
<dbReference type="Gene3D" id="1.10.443.10">
    <property type="entry name" value="Intergrase catalytic core"/>
    <property type="match status" value="1"/>
</dbReference>
<dbReference type="CDD" id="cd01189">
    <property type="entry name" value="INT_ICEBs1_C_like"/>
    <property type="match status" value="1"/>
</dbReference>
<dbReference type="InterPro" id="IPR004107">
    <property type="entry name" value="Integrase_SAM-like_N"/>
</dbReference>
<dbReference type="GO" id="GO:0003677">
    <property type="term" value="F:DNA binding"/>
    <property type="evidence" value="ECO:0007669"/>
    <property type="project" value="UniProtKB-KW"/>
</dbReference>
<dbReference type="InterPro" id="IPR050090">
    <property type="entry name" value="Tyrosine_recombinase_XerCD"/>
</dbReference>
<keyword evidence="5" id="KW-0175">Coiled coil</keyword>
<dbReference type="EMBL" id="LSGP01000027">
    <property type="protein sequence ID" value="KYZ74848.1"/>
    <property type="molecule type" value="Genomic_DNA"/>
</dbReference>
<dbReference type="GO" id="GO:0006310">
    <property type="term" value="P:DNA recombination"/>
    <property type="evidence" value="ECO:0007669"/>
    <property type="project" value="UniProtKB-KW"/>
</dbReference>
<dbReference type="InterPro" id="IPR013762">
    <property type="entry name" value="Integrase-like_cat_sf"/>
</dbReference>
<feature type="domain" description="Tyr recombinase" evidence="6">
    <location>
        <begin position="201"/>
        <end position="410"/>
    </location>
</feature>
<dbReference type="RefSeq" id="WP_066245740.1">
    <property type="nucleotide sequence ID" value="NZ_LSGP01000027.1"/>
</dbReference>
<dbReference type="PANTHER" id="PTHR30349:SF64">
    <property type="entry name" value="PROPHAGE INTEGRASE INTD-RELATED"/>
    <property type="match status" value="1"/>
</dbReference>
<feature type="coiled-coil region" evidence="5">
    <location>
        <begin position="289"/>
        <end position="316"/>
    </location>
</feature>
<keyword evidence="2" id="KW-0229">DNA integration</keyword>
<keyword evidence="3" id="KW-0238">DNA-binding</keyword>
<name>A0A154BMV3_ANASB</name>
<dbReference type="InterPro" id="IPR011010">
    <property type="entry name" value="DNA_brk_join_enz"/>
</dbReference>